<organism evidence="1 2">
    <name type="scientific">Paramecium primaurelia</name>
    <dbReference type="NCBI Taxonomy" id="5886"/>
    <lineage>
        <taxon>Eukaryota</taxon>
        <taxon>Sar</taxon>
        <taxon>Alveolata</taxon>
        <taxon>Ciliophora</taxon>
        <taxon>Intramacronucleata</taxon>
        <taxon>Oligohymenophorea</taxon>
        <taxon>Peniculida</taxon>
        <taxon>Parameciidae</taxon>
        <taxon>Paramecium</taxon>
    </lineage>
</organism>
<dbReference type="OMA" id="IQFVDME"/>
<proteinExistence type="predicted"/>
<dbReference type="Proteomes" id="UP000688137">
    <property type="component" value="Unassembled WGS sequence"/>
</dbReference>
<dbReference type="EMBL" id="CAJJDM010000071">
    <property type="protein sequence ID" value="CAD8082609.1"/>
    <property type="molecule type" value="Genomic_DNA"/>
</dbReference>
<gene>
    <name evidence="1" type="ORF">PPRIM_AZ9-3.1.T0680041</name>
</gene>
<sequence>MNQFESTEARILYLIYTLYQNNMISLDQKGILKDYLITKENGRFMNAITSFEKSKDIDQLSQFLIQFVDMENSLSDYVSVDSYKTIKSSKPCELLKETTQSSNTNSNQYILISPVLIQKKNRDTQFISRKDRKYLTQIQ</sequence>
<comment type="caution">
    <text evidence="1">The sequence shown here is derived from an EMBL/GenBank/DDBJ whole genome shotgun (WGS) entry which is preliminary data.</text>
</comment>
<evidence type="ECO:0000313" key="2">
    <source>
        <dbReference type="Proteomes" id="UP000688137"/>
    </source>
</evidence>
<reference evidence="1" key="1">
    <citation type="submission" date="2021-01" db="EMBL/GenBank/DDBJ databases">
        <authorList>
            <consortium name="Genoscope - CEA"/>
            <person name="William W."/>
        </authorList>
    </citation>
    <scope>NUCLEOTIDE SEQUENCE</scope>
</reference>
<name>A0A8S1MSE1_PARPR</name>
<evidence type="ECO:0000313" key="1">
    <source>
        <dbReference type="EMBL" id="CAD8082609.1"/>
    </source>
</evidence>
<accession>A0A8S1MSE1</accession>
<keyword evidence="2" id="KW-1185">Reference proteome</keyword>
<protein>
    <submittedName>
        <fullName evidence="1">Uncharacterized protein</fullName>
    </submittedName>
</protein>
<dbReference type="AlphaFoldDB" id="A0A8S1MSE1"/>